<feature type="non-terminal residue" evidence="1">
    <location>
        <position position="123"/>
    </location>
</feature>
<name>A0A2H0C3Z8_9BACT</name>
<proteinExistence type="predicted"/>
<dbReference type="Proteomes" id="UP000230802">
    <property type="component" value="Unassembled WGS sequence"/>
</dbReference>
<organism evidence="1 2">
    <name type="scientific">Candidatus Roizmanbacteria bacterium CG22_combo_CG10-13_8_21_14_all_33_16</name>
    <dbReference type="NCBI Taxonomy" id="1974859"/>
    <lineage>
        <taxon>Bacteria</taxon>
        <taxon>Candidatus Roizmaniibacteriota</taxon>
    </lineage>
</organism>
<evidence type="ECO:0008006" key="3">
    <source>
        <dbReference type="Google" id="ProtNLM"/>
    </source>
</evidence>
<evidence type="ECO:0000313" key="1">
    <source>
        <dbReference type="EMBL" id="PIP64489.1"/>
    </source>
</evidence>
<dbReference type="EMBL" id="PCTD01000094">
    <property type="protein sequence ID" value="PIP64489.1"/>
    <property type="molecule type" value="Genomic_DNA"/>
</dbReference>
<dbReference type="Gene3D" id="2.60.40.10">
    <property type="entry name" value="Immunoglobulins"/>
    <property type="match status" value="1"/>
</dbReference>
<sequence>MDKKFLAVFTVFLLIFSLFATIVIFNKPISQMSARANPATQPSGERSLLLLTNFQPLKINEQAVVNVAVRSESGEPSFNKKVTLTTSLGNVIEPELATSVNNKGVVSFHITSSTPGTAIISAM</sequence>
<dbReference type="InterPro" id="IPR013783">
    <property type="entry name" value="Ig-like_fold"/>
</dbReference>
<dbReference type="SUPFAM" id="SSF49373">
    <property type="entry name" value="Invasin/intimin cell-adhesion fragments"/>
    <property type="match status" value="1"/>
</dbReference>
<accession>A0A2H0C3Z8</accession>
<dbReference type="InterPro" id="IPR008964">
    <property type="entry name" value="Invasin/intimin_cell_adhesion"/>
</dbReference>
<dbReference type="AlphaFoldDB" id="A0A2H0C3Z8"/>
<evidence type="ECO:0000313" key="2">
    <source>
        <dbReference type="Proteomes" id="UP000230802"/>
    </source>
</evidence>
<protein>
    <recommendedName>
        <fullName evidence="3">Big-1 domain-containing protein</fullName>
    </recommendedName>
</protein>
<reference evidence="1 2" key="1">
    <citation type="submission" date="2017-09" db="EMBL/GenBank/DDBJ databases">
        <title>Depth-based differentiation of microbial function through sediment-hosted aquifers and enrichment of novel symbionts in the deep terrestrial subsurface.</title>
        <authorList>
            <person name="Probst A.J."/>
            <person name="Ladd B."/>
            <person name="Jarett J.K."/>
            <person name="Geller-Mcgrath D.E."/>
            <person name="Sieber C.M."/>
            <person name="Emerson J.B."/>
            <person name="Anantharaman K."/>
            <person name="Thomas B.C."/>
            <person name="Malmstrom R."/>
            <person name="Stieglmeier M."/>
            <person name="Klingl A."/>
            <person name="Woyke T."/>
            <person name="Ryan C.M."/>
            <person name="Banfield J.F."/>
        </authorList>
    </citation>
    <scope>NUCLEOTIDE SEQUENCE [LARGE SCALE GENOMIC DNA]</scope>
    <source>
        <strain evidence="1">CG22_combo_CG10-13_8_21_14_all_33_16</strain>
    </source>
</reference>
<comment type="caution">
    <text evidence="1">The sequence shown here is derived from an EMBL/GenBank/DDBJ whole genome shotgun (WGS) entry which is preliminary data.</text>
</comment>
<gene>
    <name evidence="1" type="ORF">COW96_02230</name>
</gene>